<dbReference type="EMBL" id="CAFBNA010000038">
    <property type="protein sequence ID" value="CAB4930333.1"/>
    <property type="molecule type" value="Genomic_DNA"/>
</dbReference>
<protein>
    <submittedName>
        <fullName evidence="1">Unannotated protein</fullName>
    </submittedName>
</protein>
<reference evidence="1" key="1">
    <citation type="submission" date="2020-05" db="EMBL/GenBank/DDBJ databases">
        <authorList>
            <person name="Chiriac C."/>
            <person name="Salcher M."/>
            <person name="Ghai R."/>
            <person name="Kavagutti S V."/>
        </authorList>
    </citation>
    <scope>NUCLEOTIDE SEQUENCE</scope>
</reference>
<dbReference type="AlphaFoldDB" id="A0A6J7IGH9"/>
<organism evidence="1">
    <name type="scientific">freshwater metagenome</name>
    <dbReference type="NCBI Taxonomy" id="449393"/>
    <lineage>
        <taxon>unclassified sequences</taxon>
        <taxon>metagenomes</taxon>
        <taxon>ecological metagenomes</taxon>
    </lineage>
</organism>
<proteinExistence type="predicted"/>
<gene>
    <name evidence="1" type="ORF">UFOPK3708_00801</name>
</gene>
<name>A0A6J7IGH9_9ZZZZ</name>
<accession>A0A6J7IGH9</accession>
<sequence>MSYGFDDVAGAGLALRADHACAFGDAAKCFTKVGCTTDKRNIKGPLVDVVGFVGWGEDFGLVDVIDL</sequence>
<evidence type="ECO:0000313" key="1">
    <source>
        <dbReference type="EMBL" id="CAB4930333.1"/>
    </source>
</evidence>